<dbReference type="InterPro" id="IPR051604">
    <property type="entry name" value="Ergot_Alk_Oxidoreductase"/>
</dbReference>
<proteinExistence type="predicted"/>
<name>A0A1G6ZJI3_9SPHI</name>
<dbReference type="Pfam" id="PF05368">
    <property type="entry name" value="NmrA"/>
    <property type="match status" value="1"/>
</dbReference>
<reference evidence="3" key="1">
    <citation type="submission" date="2016-10" db="EMBL/GenBank/DDBJ databases">
        <authorList>
            <person name="Varghese N."/>
            <person name="Submissions S."/>
        </authorList>
    </citation>
    <scope>NUCLEOTIDE SEQUENCE [LARGE SCALE GENOMIC DNA]</scope>
    <source>
        <strain evidence="3">DSM 18609</strain>
    </source>
</reference>
<dbReference type="Proteomes" id="UP000199455">
    <property type="component" value="Unassembled WGS sequence"/>
</dbReference>
<evidence type="ECO:0000313" key="3">
    <source>
        <dbReference type="Proteomes" id="UP000199455"/>
    </source>
</evidence>
<protein>
    <submittedName>
        <fullName evidence="2">Uncharacterized conserved protein YbjT, contains NAD(P)-binding and DUF2867 domains</fullName>
    </submittedName>
</protein>
<keyword evidence="3" id="KW-1185">Reference proteome</keyword>
<sequence length="291" mass="31877">MKSNFVILGGTGHIGSALAEQLLKQEKSVLIIGHNEEKAEVWRSRGAGFETADVLDSEKLHELFGLADRLFILNPPAYPGKDAEAQERKQVQSILSALAGLKPEQIVMASTYGARDEEGIFDLGTLYALERGLKAHESPLAIIRSAYYMSNLDMPAEMAIESGKFDTLLPADFKLPMVSPVDIGHFAAQVINEMRTGTFYIQAAGEYSAADAVGILNDILDKNIRANEIPKKDWAAYLQKAGFSAASIRSFTGMTELTINEKFKAPDPYFGKTTLEHYLSGLVQKSSVKRS</sequence>
<dbReference type="RefSeq" id="WP_090771566.1">
    <property type="nucleotide sequence ID" value="NZ_FMZH01000010.1"/>
</dbReference>
<dbReference type="STRING" id="390242.SAMN04488024_110102"/>
<dbReference type="PANTHER" id="PTHR43162">
    <property type="match status" value="1"/>
</dbReference>
<evidence type="ECO:0000259" key="1">
    <source>
        <dbReference type="Pfam" id="PF05368"/>
    </source>
</evidence>
<dbReference type="EMBL" id="FMZH01000010">
    <property type="protein sequence ID" value="SDE01706.1"/>
    <property type="molecule type" value="Genomic_DNA"/>
</dbReference>
<accession>A0A1G6ZJI3</accession>
<dbReference type="AlphaFoldDB" id="A0A1G6ZJI3"/>
<dbReference type="SUPFAM" id="SSF51735">
    <property type="entry name" value="NAD(P)-binding Rossmann-fold domains"/>
    <property type="match status" value="1"/>
</dbReference>
<dbReference type="InterPro" id="IPR008030">
    <property type="entry name" value="NmrA-like"/>
</dbReference>
<dbReference type="Gene3D" id="3.40.50.720">
    <property type="entry name" value="NAD(P)-binding Rossmann-like Domain"/>
    <property type="match status" value="1"/>
</dbReference>
<gene>
    <name evidence="2" type="ORF">SAMN04488024_110102</name>
</gene>
<dbReference type="InterPro" id="IPR036291">
    <property type="entry name" value="NAD(P)-bd_dom_sf"/>
</dbReference>
<evidence type="ECO:0000313" key="2">
    <source>
        <dbReference type="EMBL" id="SDE01706.1"/>
    </source>
</evidence>
<dbReference type="PANTHER" id="PTHR43162:SF1">
    <property type="entry name" value="PRESTALK A DIFFERENTIATION PROTEIN A"/>
    <property type="match status" value="1"/>
</dbReference>
<feature type="domain" description="NmrA-like" evidence="1">
    <location>
        <begin position="1"/>
        <end position="236"/>
    </location>
</feature>
<organism evidence="2 3">
    <name type="scientific">Pedobacter soli</name>
    <dbReference type="NCBI Taxonomy" id="390242"/>
    <lineage>
        <taxon>Bacteria</taxon>
        <taxon>Pseudomonadati</taxon>
        <taxon>Bacteroidota</taxon>
        <taxon>Sphingobacteriia</taxon>
        <taxon>Sphingobacteriales</taxon>
        <taxon>Sphingobacteriaceae</taxon>
        <taxon>Pedobacter</taxon>
    </lineage>
</organism>
<dbReference type="Gene3D" id="3.90.25.10">
    <property type="entry name" value="UDP-galactose 4-epimerase, domain 1"/>
    <property type="match status" value="1"/>
</dbReference>